<proteinExistence type="predicted"/>
<keyword evidence="1" id="KW-0732">Signal</keyword>
<evidence type="ECO:0000313" key="3">
    <source>
        <dbReference type="Proteomes" id="UP000775213"/>
    </source>
</evidence>
<evidence type="ECO:0000313" key="2">
    <source>
        <dbReference type="EMBL" id="KAH0450172.1"/>
    </source>
</evidence>
<dbReference type="Proteomes" id="UP000775213">
    <property type="component" value="Unassembled WGS sequence"/>
</dbReference>
<comment type="caution">
    <text evidence="2">The sequence shown here is derived from an EMBL/GenBank/DDBJ whole genome shotgun (WGS) entry which is preliminary data.</text>
</comment>
<keyword evidence="3" id="KW-1185">Reference proteome</keyword>
<name>A0AAV7G385_DENCH</name>
<evidence type="ECO:0000256" key="1">
    <source>
        <dbReference type="SAM" id="SignalP"/>
    </source>
</evidence>
<organism evidence="2 3">
    <name type="scientific">Dendrobium chrysotoxum</name>
    <name type="common">Orchid</name>
    <dbReference type="NCBI Taxonomy" id="161865"/>
    <lineage>
        <taxon>Eukaryota</taxon>
        <taxon>Viridiplantae</taxon>
        <taxon>Streptophyta</taxon>
        <taxon>Embryophyta</taxon>
        <taxon>Tracheophyta</taxon>
        <taxon>Spermatophyta</taxon>
        <taxon>Magnoliopsida</taxon>
        <taxon>Liliopsida</taxon>
        <taxon>Asparagales</taxon>
        <taxon>Orchidaceae</taxon>
        <taxon>Epidendroideae</taxon>
        <taxon>Malaxideae</taxon>
        <taxon>Dendrobiinae</taxon>
        <taxon>Dendrobium</taxon>
    </lineage>
</organism>
<feature type="chain" id="PRO_5043910954" evidence="1">
    <location>
        <begin position="18"/>
        <end position="183"/>
    </location>
</feature>
<sequence>MLLLVVLAGDCLVLVELDVTKHYPDWLWVGLENLGYFQTVIMAEFPSYCLHCKSLSHSKLECCSLNTISPSKPLVGNESVLPTIVELLNEKVDLDPLKEAIDVRHGHLGSYADGGSLGLPIPMVTSVVSLEIVLVFEVVHSPVLMVAPYEEGEANEENLTQVVDLVMGVASPSSILCRCFLPV</sequence>
<feature type="signal peptide" evidence="1">
    <location>
        <begin position="1"/>
        <end position="17"/>
    </location>
</feature>
<dbReference type="AlphaFoldDB" id="A0AAV7G385"/>
<protein>
    <submittedName>
        <fullName evidence="2">Uncharacterized protein</fullName>
    </submittedName>
</protein>
<accession>A0AAV7G385</accession>
<dbReference type="EMBL" id="JAGFBR010000018">
    <property type="protein sequence ID" value="KAH0450172.1"/>
    <property type="molecule type" value="Genomic_DNA"/>
</dbReference>
<reference evidence="2 3" key="1">
    <citation type="journal article" date="2021" name="Hortic Res">
        <title>Chromosome-scale assembly of the Dendrobium chrysotoxum genome enhances the understanding of orchid evolution.</title>
        <authorList>
            <person name="Zhang Y."/>
            <person name="Zhang G.Q."/>
            <person name="Zhang D."/>
            <person name="Liu X.D."/>
            <person name="Xu X.Y."/>
            <person name="Sun W.H."/>
            <person name="Yu X."/>
            <person name="Zhu X."/>
            <person name="Wang Z.W."/>
            <person name="Zhao X."/>
            <person name="Zhong W.Y."/>
            <person name="Chen H."/>
            <person name="Yin W.L."/>
            <person name="Huang T."/>
            <person name="Niu S.C."/>
            <person name="Liu Z.J."/>
        </authorList>
    </citation>
    <scope>NUCLEOTIDE SEQUENCE [LARGE SCALE GENOMIC DNA]</scope>
    <source>
        <strain evidence="2">Lindl</strain>
    </source>
</reference>
<gene>
    <name evidence="2" type="ORF">IEQ34_020864</name>
</gene>